<dbReference type="SUPFAM" id="SSF53850">
    <property type="entry name" value="Periplasmic binding protein-like II"/>
    <property type="match status" value="1"/>
</dbReference>
<dbReference type="NCBIfam" id="TIGR01256">
    <property type="entry name" value="modA"/>
    <property type="match status" value="1"/>
</dbReference>
<dbReference type="PANTHER" id="PTHR30632:SF17">
    <property type="entry name" value="MOLYBDATE-BINDING PROTEIN MODA"/>
    <property type="match status" value="1"/>
</dbReference>
<dbReference type="Gene3D" id="3.40.190.10">
    <property type="entry name" value="Periplasmic binding protein-like II"/>
    <property type="match status" value="2"/>
</dbReference>
<comment type="caution">
    <text evidence="8">The sequence shown here is derived from an EMBL/GenBank/DDBJ whole genome shotgun (WGS) entry which is preliminary data.</text>
</comment>
<evidence type="ECO:0000256" key="3">
    <source>
        <dbReference type="ARBA" id="ARBA00022723"/>
    </source>
</evidence>
<sequence length="254" mass="26478">MKTFRGLAVLFTVILPFLAGVPANAQVTVFAAASATDALNEIGKAFVAGGGKEIVPSYASSSTLAKQIENGAPANLFLSADERWMDYLADKGLLATGTRLNLLGNRVVLIAPKDSTVKVDIGPGFPLAKLLGEGRLAVGDPSHVPVGAYTEAALKKLGVWDAVQGKLAPADSVRAALAFVERGETPLGIVYATDAAVTDKVKVVGVFPEDSHPPVVYPAALIKDKDTADAKAFLAFLQGPEAKAIFQKYGFAVK</sequence>
<dbReference type="PANTHER" id="PTHR30632">
    <property type="entry name" value="MOLYBDATE-BINDING PERIPLASMIC PROTEIN"/>
    <property type="match status" value="1"/>
</dbReference>
<dbReference type="Proteomes" id="UP000233293">
    <property type="component" value="Unassembled WGS sequence"/>
</dbReference>
<evidence type="ECO:0000256" key="1">
    <source>
        <dbReference type="ARBA" id="ARBA00009175"/>
    </source>
</evidence>
<reference evidence="9" key="1">
    <citation type="submission" date="2017-12" db="EMBL/GenBank/DDBJ databases">
        <title>Draft genome sequence of Telmatospirillum siberiense 26-4b1T, an acidotolerant peatland alphaproteobacterium potentially involved in sulfur cycling.</title>
        <authorList>
            <person name="Hausmann B."/>
            <person name="Pjevac P."/>
            <person name="Schreck K."/>
            <person name="Herbold C.W."/>
            <person name="Daims H."/>
            <person name="Wagner M."/>
            <person name="Pester M."/>
            <person name="Loy A."/>
        </authorList>
    </citation>
    <scope>NUCLEOTIDE SEQUENCE [LARGE SCALE GENOMIC DNA]</scope>
    <source>
        <strain evidence="9">26-4b1</strain>
    </source>
</reference>
<organism evidence="8 9">
    <name type="scientific">Telmatospirillum siberiense</name>
    <dbReference type="NCBI Taxonomy" id="382514"/>
    <lineage>
        <taxon>Bacteria</taxon>
        <taxon>Pseudomonadati</taxon>
        <taxon>Pseudomonadota</taxon>
        <taxon>Alphaproteobacteria</taxon>
        <taxon>Rhodospirillales</taxon>
        <taxon>Rhodospirillaceae</taxon>
        <taxon>Telmatospirillum</taxon>
    </lineage>
</organism>
<accession>A0A2N3PR70</accession>
<comment type="subunit">
    <text evidence="5">The complex is composed of two ATP-binding proteins (ModC), two transmembrane proteins (ModB) and a solute-binding protein (ModA).</text>
</comment>
<dbReference type="GO" id="GO:0030288">
    <property type="term" value="C:outer membrane-bounded periplasmic space"/>
    <property type="evidence" value="ECO:0007669"/>
    <property type="project" value="TreeGrafter"/>
</dbReference>
<name>A0A2N3PR70_9PROT</name>
<evidence type="ECO:0000313" key="9">
    <source>
        <dbReference type="Proteomes" id="UP000233293"/>
    </source>
</evidence>
<dbReference type="NCBIfam" id="NF007958">
    <property type="entry name" value="PRK10677.1"/>
    <property type="match status" value="1"/>
</dbReference>
<evidence type="ECO:0000256" key="4">
    <source>
        <dbReference type="ARBA" id="ARBA00022729"/>
    </source>
</evidence>
<evidence type="ECO:0000256" key="5">
    <source>
        <dbReference type="ARBA" id="ARBA00062515"/>
    </source>
</evidence>
<dbReference type="InterPro" id="IPR005950">
    <property type="entry name" value="ModA"/>
</dbReference>
<keyword evidence="3 6" id="KW-0479">Metal-binding</keyword>
<dbReference type="Pfam" id="PF13531">
    <property type="entry name" value="SBP_bac_11"/>
    <property type="match status" value="1"/>
</dbReference>
<dbReference type="EMBL" id="PIUM01000026">
    <property type="protein sequence ID" value="PKU22898.1"/>
    <property type="molecule type" value="Genomic_DNA"/>
</dbReference>
<dbReference type="GO" id="GO:0046872">
    <property type="term" value="F:metal ion binding"/>
    <property type="evidence" value="ECO:0007669"/>
    <property type="project" value="UniProtKB-KW"/>
</dbReference>
<evidence type="ECO:0000313" key="8">
    <source>
        <dbReference type="EMBL" id="PKU22898.1"/>
    </source>
</evidence>
<feature type="binding site" evidence="6">
    <location>
        <position position="173"/>
    </location>
    <ligand>
        <name>molybdate</name>
        <dbReference type="ChEBI" id="CHEBI:36264"/>
    </ligand>
</feature>
<dbReference type="GO" id="GO:1901359">
    <property type="term" value="F:tungstate binding"/>
    <property type="evidence" value="ECO:0007669"/>
    <property type="project" value="UniProtKB-ARBA"/>
</dbReference>
<dbReference type="InterPro" id="IPR050682">
    <property type="entry name" value="ModA/WtpA"/>
</dbReference>
<feature type="binding site" evidence="6">
    <location>
        <position position="61"/>
    </location>
    <ligand>
        <name>molybdate</name>
        <dbReference type="ChEBI" id="CHEBI:36264"/>
    </ligand>
</feature>
<feature type="binding site" evidence="6">
    <location>
        <position position="191"/>
    </location>
    <ligand>
        <name>molybdate</name>
        <dbReference type="ChEBI" id="CHEBI:36264"/>
    </ligand>
</feature>
<evidence type="ECO:0000256" key="6">
    <source>
        <dbReference type="PIRSR" id="PIRSR004846-1"/>
    </source>
</evidence>
<feature type="signal peptide" evidence="7">
    <location>
        <begin position="1"/>
        <end position="25"/>
    </location>
</feature>
<dbReference type="GO" id="GO:0030973">
    <property type="term" value="F:molybdate ion binding"/>
    <property type="evidence" value="ECO:0007669"/>
    <property type="project" value="TreeGrafter"/>
</dbReference>
<keyword evidence="2 6" id="KW-0500">Molybdenum</keyword>
<dbReference type="PIRSF" id="PIRSF004846">
    <property type="entry name" value="ModA"/>
    <property type="match status" value="1"/>
</dbReference>
<dbReference type="FunFam" id="3.40.190.10:FF:000035">
    <property type="entry name" value="Molybdate ABC transporter substrate-binding protein"/>
    <property type="match status" value="1"/>
</dbReference>
<protein>
    <submittedName>
        <fullName evidence="8">Molybdate ABC transporter substrate-binding protein</fullName>
    </submittedName>
</protein>
<evidence type="ECO:0000256" key="2">
    <source>
        <dbReference type="ARBA" id="ARBA00022505"/>
    </source>
</evidence>
<evidence type="ECO:0000256" key="7">
    <source>
        <dbReference type="SAM" id="SignalP"/>
    </source>
</evidence>
<gene>
    <name evidence="8" type="ORF">CWS72_19515</name>
</gene>
<dbReference type="GO" id="GO:0015689">
    <property type="term" value="P:molybdate ion transport"/>
    <property type="evidence" value="ECO:0007669"/>
    <property type="project" value="InterPro"/>
</dbReference>
<dbReference type="RefSeq" id="WP_101252371.1">
    <property type="nucleotide sequence ID" value="NZ_PIUM01000026.1"/>
</dbReference>
<keyword evidence="9" id="KW-1185">Reference proteome</keyword>
<dbReference type="CDD" id="cd13536">
    <property type="entry name" value="PBP2_EcModA"/>
    <property type="match status" value="1"/>
</dbReference>
<keyword evidence="4 7" id="KW-0732">Signal</keyword>
<comment type="similarity">
    <text evidence="1">Belongs to the bacterial solute-binding protein ModA family.</text>
</comment>
<dbReference type="OrthoDB" id="9785015at2"/>
<proteinExistence type="inferred from homology"/>
<feature type="chain" id="PRO_5014878380" evidence="7">
    <location>
        <begin position="26"/>
        <end position="254"/>
    </location>
</feature>
<feature type="binding site" evidence="6">
    <location>
        <position position="34"/>
    </location>
    <ligand>
        <name>molybdate</name>
        <dbReference type="ChEBI" id="CHEBI:36264"/>
    </ligand>
</feature>
<dbReference type="AlphaFoldDB" id="A0A2N3PR70"/>